<feature type="chain" id="PRO_5045014389" evidence="2">
    <location>
        <begin position="17"/>
        <end position="493"/>
    </location>
</feature>
<sequence>MIARKPLALSSLLALAACNMAPHYVRPAMPVPAATPQGPSYAPAQDGSAAIADLSWQAFFTDDRLRKLIAVALDNNRDLRIAVANVAQARAQYRVQNADIFPTIGVNGGGTFQRIPGQIISESDGTASGGGGASANNGLGTLVGASNNNSIRSNIYSASVGVSAWEVDLFGRVRNLSQAAQEQFFAAAENRDAARTSLIAEVATAWLNLAADRDRLRIAQDTARAYGETLIIIQGRAHEGSASDLDVKQAQTSYEQARSDIASTTTAVAQDRNALDLLAGTPVSADLLPAELGGSDVTITDLPAGLPSQLLLRRPDVAGAEDKLRAANADIGAARAAFFPQISLTAAFGTTSLGLSNLFGNGSSFWSVAPSVTLPIFDFGKNRGNLHYAEATRDAMVATYEKSVQTAFREVADALARRGTIDEQLSAQVSLRDAAQGSYRLADARYQEGVDSFLNTLDAQRSYYSAQQTLVATRLARQSNAVELYRALGGGLK</sequence>
<dbReference type="InterPro" id="IPR003423">
    <property type="entry name" value="OMP_efflux"/>
</dbReference>
<protein>
    <submittedName>
        <fullName evidence="3">Efflux transporter outer membrane subunit</fullName>
    </submittedName>
</protein>
<comment type="similarity">
    <text evidence="1 2">Belongs to the outer membrane factor (OMF) (TC 1.B.17) family.</text>
</comment>
<accession>A0ABY7NRK3</accession>
<dbReference type="NCBIfam" id="TIGR01845">
    <property type="entry name" value="outer_NodT"/>
    <property type="match status" value="1"/>
</dbReference>
<dbReference type="InterPro" id="IPR010131">
    <property type="entry name" value="MdtP/NodT-like"/>
</dbReference>
<keyword evidence="2" id="KW-0472">Membrane</keyword>
<organism evidence="3 4">
    <name type="scientific">Sphingomonas abietis</name>
    <dbReference type="NCBI Taxonomy" id="3012344"/>
    <lineage>
        <taxon>Bacteria</taxon>
        <taxon>Pseudomonadati</taxon>
        <taxon>Pseudomonadota</taxon>
        <taxon>Alphaproteobacteria</taxon>
        <taxon>Sphingomonadales</taxon>
        <taxon>Sphingomonadaceae</taxon>
        <taxon>Sphingomonas</taxon>
    </lineage>
</organism>
<keyword evidence="2" id="KW-0732">Signal</keyword>
<feature type="signal peptide" evidence="2">
    <location>
        <begin position="1"/>
        <end position="16"/>
    </location>
</feature>
<gene>
    <name evidence="3" type="ORF">PBT88_03740</name>
</gene>
<evidence type="ECO:0000256" key="2">
    <source>
        <dbReference type="RuleBase" id="RU362097"/>
    </source>
</evidence>
<reference evidence="3 4" key="1">
    <citation type="submission" date="2022-12" db="EMBL/GenBank/DDBJ databases">
        <title>Sphingomonas abieness sp. nov., an endophytic bacterium isolated from Abies koreana.</title>
        <authorList>
            <person name="Jiang L."/>
            <person name="Lee J."/>
        </authorList>
    </citation>
    <scope>NUCLEOTIDE SEQUENCE [LARGE SCALE GENOMIC DNA]</scope>
    <source>
        <strain evidence="4">PAMB 00755</strain>
    </source>
</reference>
<evidence type="ECO:0000313" key="4">
    <source>
        <dbReference type="Proteomes" id="UP001210865"/>
    </source>
</evidence>
<evidence type="ECO:0000313" key="3">
    <source>
        <dbReference type="EMBL" id="WBO23263.1"/>
    </source>
</evidence>
<dbReference type="RefSeq" id="WP_270077898.1">
    <property type="nucleotide sequence ID" value="NZ_CP115174.1"/>
</dbReference>
<dbReference type="Pfam" id="PF02321">
    <property type="entry name" value="OEP"/>
    <property type="match status" value="2"/>
</dbReference>
<dbReference type="SUPFAM" id="SSF56954">
    <property type="entry name" value="Outer membrane efflux proteins (OEP)"/>
    <property type="match status" value="1"/>
</dbReference>
<dbReference type="Gene3D" id="2.20.200.10">
    <property type="entry name" value="Outer membrane efflux proteins (OEP)"/>
    <property type="match status" value="1"/>
</dbReference>
<comment type="subcellular location">
    <subcellularLocation>
        <location evidence="2">Cell membrane</location>
        <topology evidence="2">Lipid-anchor</topology>
    </subcellularLocation>
</comment>
<keyword evidence="2" id="KW-0564">Palmitate</keyword>
<dbReference type="Gene3D" id="1.20.1600.10">
    <property type="entry name" value="Outer membrane efflux proteins (OEP)"/>
    <property type="match status" value="1"/>
</dbReference>
<keyword evidence="2" id="KW-0449">Lipoprotein</keyword>
<proteinExistence type="inferred from homology"/>
<dbReference type="PANTHER" id="PTHR30203:SF32">
    <property type="entry name" value="CATION EFFLUX SYSTEM PROTEIN CUSC"/>
    <property type="match status" value="1"/>
</dbReference>
<dbReference type="PROSITE" id="PS51257">
    <property type="entry name" value="PROKAR_LIPOPROTEIN"/>
    <property type="match status" value="1"/>
</dbReference>
<dbReference type="Proteomes" id="UP001210865">
    <property type="component" value="Chromosome"/>
</dbReference>
<name>A0ABY7NRK3_9SPHN</name>
<keyword evidence="4" id="KW-1185">Reference proteome</keyword>
<evidence type="ECO:0000256" key="1">
    <source>
        <dbReference type="ARBA" id="ARBA00007613"/>
    </source>
</evidence>
<keyword evidence="2" id="KW-1134">Transmembrane beta strand</keyword>
<dbReference type="EMBL" id="CP115174">
    <property type="protein sequence ID" value="WBO23263.1"/>
    <property type="molecule type" value="Genomic_DNA"/>
</dbReference>
<keyword evidence="2" id="KW-0812">Transmembrane</keyword>
<dbReference type="PANTHER" id="PTHR30203">
    <property type="entry name" value="OUTER MEMBRANE CATION EFFLUX PROTEIN"/>
    <property type="match status" value="1"/>
</dbReference>